<protein>
    <recommendedName>
        <fullName evidence="3">DUF4220 domain-containing protein</fullName>
    </recommendedName>
</protein>
<feature type="transmembrane region" description="Helical" evidence="1">
    <location>
        <begin position="26"/>
        <end position="49"/>
    </location>
</feature>
<feature type="domain" description="DUF4220" evidence="3">
    <location>
        <begin position="32"/>
        <end position="388"/>
    </location>
</feature>
<sequence length="660" mass="75322">MVLLSLILQILLGILGNRRKHSTKLWIRIVVWSAYISADSVATFALGILSSNIIDMYDDNIRSLDANTQLTAFWAPFLLLHLGGPDTITAYTLEDNELWLRHLLGLVVQTGMALYVFLMAWSSSSSNILSILSLLMFLPGIIKYGERTWVLKSASTEQRRKSMVRKHNIHKQTGQDFSGESMSRRSAGYFLEADRIVEVQIPVDFSGSNNNDDNNNSLSDEGIIITASRFLELSNGLLLDATLNNMERDTCHTIFRNISSENAFKVIEIELGGIYDLLYTKMPLLYTTWGIILHLITFFITCLVLFLFLVFAHMDMYSRIDLSITFALVGIAIILEIYTALQLFPDRLLIFSGMHNKTSTIKTLTNCFPLLEIPRWSNRISQYSLLSFTNKAKPLPCTNLLNIIGIEMQWNIEMTKDLRNFIFKYLKQRAMEATAANGVPFTTILANNVKELSERSIIPVSITREEFEYNIVIWHIATEIQYYMDGGIISNVINSKLIKQISRYMMYLLFKHPSMLPVEILSQINFEEISSLADQSVDSSDHMTIKTKCEALFSKFEHTGDSDHGENDATPSLVFEKAVLLLNEMNKQSTPDEKWEKIGIKWLELMAYAASKCKKYEHTQQLRRGGELLTHVWLLMSHFGLNDHRKISAEERPIAKLVVK</sequence>
<dbReference type="Pfam" id="PF04578">
    <property type="entry name" value="DUF594"/>
    <property type="match status" value="1"/>
</dbReference>
<dbReference type="PANTHER" id="PTHR31325">
    <property type="entry name" value="OS01G0798800 PROTEIN-RELATED"/>
    <property type="match status" value="1"/>
</dbReference>
<evidence type="ECO:0000256" key="2">
    <source>
        <dbReference type="SAM" id="SignalP"/>
    </source>
</evidence>
<keyword evidence="2" id="KW-0732">Signal</keyword>
<dbReference type="Proteomes" id="UP000323000">
    <property type="component" value="Chromosome 2"/>
</dbReference>
<comment type="caution">
    <text evidence="4">The sequence shown here is derived from an EMBL/GenBank/DDBJ whole genome shotgun (WGS) entry which is preliminary data.</text>
</comment>
<dbReference type="Pfam" id="PF13968">
    <property type="entry name" value="DUF4220"/>
    <property type="match status" value="1"/>
</dbReference>
<evidence type="ECO:0000313" key="4">
    <source>
        <dbReference type="EMBL" id="TXG68300.1"/>
    </source>
</evidence>
<organism evidence="4 5">
    <name type="scientific">Acer yangbiense</name>
    <dbReference type="NCBI Taxonomy" id="1000413"/>
    <lineage>
        <taxon>Eukaryota</taxon>
        <taxon>Viridiplantae</taxon>
        <taxon>Streptophyta</taxon>
        <taxon>Embryophyta</taxon>
        <taxon>Tracheophyta</taxon>
        <taxon>Spermatophyta</taxon>
        <taxon>Magnoliopsida</taxon>
        <taxon>eudicotyledons</taxon>
        <taxon>Gunneridae</taxon>
        <taxon>Pentapetalae</taxon>
        <taxon>rosids</taxon>
        <taxon>malvids</taxon>
        <taxon>Sapindales</taxon>
        <taxon>Sapindaceae</taxon>
        <taxon>Hippocastanoideae</taxon>
        <taxon>Acereae</taxon>
        <taxon>Acer</taxon>
    </lineage>
</organism>
<name>A0A5C7IG53_9ROSI</name>
<reference evidence="5" key="1">
    <citation type="journal article" date="2019" name="Gigascience">
        <title>De novo genome assembly of the endangered Acer yangbiense, a plant species with extremely small populations endemic to Yunnan Province, China.</title>
        <authorList>
            <person name="Yang J."/>
            <person name="Wariss H.M."/>
            <person name="Tao L."/>
            <person name="Zhang R."/>
            <person name="Yun Q."/>
            <person name="Hollingsworth P."/>
            <person name="Dao Z."/>
            <person name="Luo G."/>
            <person name="Guo H."/>
            <person name="Ma Y."/>
            <person name="Sun W."/>
        </authorList>
    </citation>
    <scope>NUCLEOTIDE SEQUENCE [LARGE SCALE GENOMIC DNA]</scope>
    <source>
        <strain evidence="5">cv. Malutang</strain>
    </source>
</reference>
<evidence type="ECO:0000313" key="5">
    <source>
        <dbReference type="Proteomes" id="UP000323000"/>
    </source>
</evidence>
<feature type="transmembrane region" description="Helical" evidence="1">
    <location>
        <begin position="70"/>
        <end position="93"/>
    </location>
</feature>
<keyword evidence="5" id="KW-1185">Reference proteome</keyword>
<keyword evidence="1" id="KW-0812">Transmembrane</keyword>
<feature type="chain" id="PRO_5022886763" description="DUF4220 domain-containing protein" evidence="2">
    <location>
        <begin position="17"/>
        <end position="660"/>
    </location>
</feature>
<dbReference type="EMBL" id="VAHF01000002">
    <property type="protein sequence ID" value="TXG68300.1"/>
    <property type="molecule type" value="Genomic_DNA"/>
</dbReference>
<gene>
    <name evidence="4" type="ORF">EZV62_003235</name>
</gene>
<evidence type="ECO:0000259" key="3">
    <source>
        <dbReference type="Pfam" id="PF13968"/>
    </source>
</evidence>
<feature type="transmembrane region" description="Helical" evidence="1">
    <location>
        <begin position="291"/>
        <end position="312"/>
    </location>
</feature>
<dbReference type="AlphaFoldDB" id="A0A5C7IG53"/>
<dbReference type="InterPro" id="IPR025315">
    <property type="entry name" value="DUF4220"/>
</dbReference>
<accession>A0A5C7IG53</accession>
<keyword evidence="1" id="KW-0472">Membrane</keyword>
<dbReference type="OrthoDB" id="1689146at2759"/>
<feature type="transmembrane region" description="Helical" evidence="1">
    <location>
        <begin position="99"/>
        <end position="121"/>
    </location>
</feature>
<feature type="signal peptide" evidence="2">
    <location>
        <begin position="1"/>
        <end position="16"/>
    </location>
</feature>
<proteinExistence type="predicted"/>
<keyword evidence="1" id="KW-1133">Transmembrane helix</keyword>
<evidence type="ECO:0000256" key="1">
    <source>
        <dbReference type="SAM" id="Phobius"/>
    </source>
</evidence>
<feature type="transmembrane region" description="Helical" evidence="1">
    <location>
        <begin position="324"/>
        <end position="344"/>
    </location>
</feature>
<dbReference type="InterPro" id="IPR007658">
    <property type="entry name" value="DUF594"/>
</dbReference>